<dbReference type="Pfam" id="PF12708">
    <property type="entry name" value="Pect-lyase_RHGA_epim"/>
    <property type="match status" value="1"/>
</dbReference>
<dbReference type="SUPFAM" id="SSF51126">
    <property type="entry name" value="Pectin lyase-like"/>
    <property type="match status" value="1"/>
</dbReference>
<dbReference type="InterPro" id="IPR012334">
    <property type="entry name" value="Pectin_lyas_fold"/>
</dbReference>
<dbReference type="InterPro" id="IPR024535">
    <property type="entry name" value="RHGA/B-epi-like_pectate_lyase"/>
</dbReference>
<protein>
    <submittedName>
        <fullName evidence="2">Pectate lyase superfamily protein</fullName>
    </submittedName>
</protein>
<dbReference type="GO" id="GO:0016829">
    <property type="term" value="F:lyase activity"/>
    <property type="evidence" value="ECO:0007669"/>
    <property type="project" value="UniProtKB-KW"/>
</dbReference>
<dbReference type="AlphaFoldDB" id="A0A1I5Z3D4"/>
<sequence length="760" mass="82219">MNKAITDGWEIMPPPFGDGLGVWSSQNGTPGSDTYANIPTAAFVSADQDFGGCLELLKTEATQRLRYMGDTRIEPGVYLRVTARVKVLSGSLPSVRIAAWAGRANNQTVGGIPTAGPATQIPGYGEIVEVSAIIGSGNRSGVDLVWGAEPTFGHFGLDLTGATGSVVRIDDLVIEDVTSVFLRDMLGYVDVRDWGARGDGVTDDSAAFEAADQAAGGRTLFVSVGEYLLAQDVSIDSEIVFEGRVRMPTHRRLSLTKNFSLPAYIDAFGDEEEALRKALQALMNDADHESLDMAGRRVTLTGPLDVRAAVANRASYAQRRVLRNGQLQAAPGGNWGEVVVTRQASYSPSNATRLTGISNAGEIPVGALVEGAGVGREIYVRSVNPGAGDVVLSQPLSDATGTQTFTFRRFAYMLDFSGFDRLDVFQLEDIEFQCGIEASGVMLAPTGTIMVIRECTFNRPKNRGITSPGEGCQGMLVEHCQFLSHEGGELTQNRQSVAINVNANDVKVRDNRASQFRHFLVASGAQNIISGNHFFQGDAAENGIRSAGIVIALRACNTQISNNYIDNCFIEWTNEREPEPDFTGGFGFAGLSITDNVLLCSKVATSFSYIVVKPYGTGHFINGMTVTGNTFRASSGTIDRVERPDTSFAPLDFSRMKRVYFADNTFHNIEKASRNPLIVAHAQNTHADTWMVETGGELPFDAWATEVDGIVHTSRLRNAANVSEWWMPYVSTREGGQSNRVHLIYPGQVRGDANVTIRMD</sequence>
<reference evidence="3" key="1">
    <citation type="submission" date="2016-10" db="EMBL/GenBank/DDBJ databases">
        <authorList>
            <person name="Varghese N."/>
            <person name="Submissions S."/>
        </authorList>
    </citation>
    <scope>NUCLEOTIDE SEQUENCE [LARGE SCALE GENOMIC DNA]</scope>
    <source>
        <strain evidence="3">JCM 10271</strain>
    </source>
</reference>
<keyword evidence="3" id="KW-1185">Reference proteome</keyword>
<evidence type="ECO:0000313" key="2">
    <source>
        <dbReference type="EMBL" id="SFQ50825.1"/>
    </source>
</evidence>
<feature type="domain" description="Rhamnogalacturonase A/B/Epimerase-like pectate lyase" evidence="1">
    <location>
        <begin position="189"/>
        <end position="246"/>
    </location>
</feature>
<proteinExistence type="predicted"/>
<dbReference type="Proteomes" id="UP000243106">
    <property type="component" value="Unassembled WGS sequence"/>
</dbReference>
<gene>
    <name evidence="2" type="ORF">SAMN05421853_107205</name>
</gene>
<accession>A0A1I5Z3D4</accession>
<dbReference type="InterPro" id="IPR011050">
    <property type="entry name" value="Pectin_lyase_fold/virulence"/>
</dbReference>
<keyword evidence="2" id="KW-0456">Lyase</keyword>
<dbReference type="RefSeq" id="WP_093012316.1">
    <property type="nucleotide sequence ID" value="NZ_FOXV01000007.1"/>
</dbReference>
<evidence type="ECO:0000259" key="1">
    <source>
        <dbReference type="Pfam" id="PF12708"/>
    </source>
</evidence>
<organism evidence="2 3">
    <name type="scientific">Roseivivax halotolerans</name>
    <dbReference type="NCBI Taxonomy" id="93684"/>
    <lineage>
        <taxon>Bacteria</taxon>
        <taxon>Pseudomonadati</taxon>
        <taxon>Pseudomonadota</taxon>
        <taxon>Alphaproteobacteria</taxon>
        <taxon>Rhodobacterales</taxon>
        <taxon>Roseobacteraceae</taxon>
        <taxon>Roseivivax</taxon>
    </lineage>
</organism>
<dbReference type="Gene3D" id="2.160.20.10">
    <property type="entry name" value="Single-stranded right-handed beta-helix, Pectin lyase-like"/>
    <property type="match status" value="2"/>
</dbReference>
<name>A0A1I5Z3D4_9RHOB</name>
<evidence type="ECO:0000313" key="3">
    <source>
        <dbReference type="Proteomes" id="UP000243106"/>
    </source>
</evidence>
<dbReference type="STRING" id="93684.SAMN05421853_107205"/>
<dbReference type="EMBL" id="FOXV01000007">
    <property type="protein sequence ID" value="SFQ50825.1"/>
    <property type="molecule type" value="Genomic_DNA"/>
</dbReference>